<keyword evidence="2" id="KW-1185">Reference proteome</keyword>
<comment type="caution">
    <text evidence="1">The sequence shown here is derived from an EMBL/GenBank/DDBJ whole genome shotgun (WGS) entry which is preliminary data.</text>
</comment>
<evidence type="ECO:0000313" key="1">
    <source>
        <dbReference type="EMBL" id="MFM9329738.1"/>
    </source>
</evidence>
<sequence length="384" mass="41721">MLYLDYCATTPLRPEVTAAVTQCMNVYYGNPSSLHRLGVEAEKLLIRAREVLSGTLLAKPQEILFTSGGTESNNMAVKGAAMAFRSRGNHLITTTIEHPSVYEAFRQLEQEGFRVTYLPVDATGAVRVEDLAAAIRKDTILVSIMAVNNETGRIQPVEEAGQLLKQYPRIVFHVDAVQAFGKLPVSPAKWNADLVSFSAHKFRGPKGIGMLYKREGLQLYPLLAGGGQEQGLRSGTENVPLIVGMAKAARLAVEGLAAKTAHMYALRESLVGRLSQMDGVVVHGSPRMGEMAPHVVQFSCPGYRPETLVHSLEEKEIYISTRSACSSGDNRPSRVLSAMGIPEAEAAAGLRISFSENETKEDLERAADELERVLRKLAPSSGLS</sequence>
<gene>
    <name evidence="1" type="ORF">ACI1P1_15695</name>
</gene>
<organism evidence="1 2">
    <name type="scientific">Paenibacillus mesotrionivorans</name>
    <dbReference type="NCBI Taxonomy" id="3160968"/>
    <lineage>
        <taxon>Bacteria</taxon>
        <taxon>Bacillati</taxon>
        <taxon>Bacillota</taxon>
        <taxon>Bacilli</taxon>
        <taxon>Bacillales</taxon>
        <taxon>Paenibacillaceae</taxon>
        <taxon>Paenibacillus</taxon>
    </lineage>
</organism>
<evidence type="ECO:0000313" key="2">
    <source>
        <dbReference type="Proteomes" id="UP001631969"/>
    </source>
</evidence>
<protein>
    <submittedName>
        <fullName evidence="1">Cysteine desulfurase family protein</fullName>
    </submittedName>
</protein>
<name>A0ACC7NYG2_9BACL</name>
<reference evidence="1" key="1">
    <citation type="submission" date="2024-12" db="EMBL/GenBank/DDBJ databases">
        <authorList>
            <person name="Wu N."/>
        </authorList>
    </citation>
    <scope>NUCLEOTIDE SEQUENCE</scope>
    <source>
        <strain evidence="1">P15</strain>
    </source>
</reference>
<accession>A0ACC7NYG2</accession>
<proteinExistence type="predicted"/>
<dbReference type="EMBL" id="JBJURJ010000009">
    <property type="protein sequence ID" value="MFM9329738.1"/>
    <property type="molecule type" value="Genomic_DNA"/>
</dbReference>
<dbReference type="Proteomes" id="UP001631969">
    <property type="component" value="Unassembled WGS sequence"/>
</dbReference>